<name>A0A2N9VRL2_9HYPH</name>
<evidence type="ECO:0000313" key="3">
    <source>
        <dbReference type="Proteomes" id="UP000232163"/>
    </source>
</evidence>
<dbReference type="KEGG" id="pht:BLM14_13675"/>
<sequence>MILNRALNFLRNIKKPAATSHETPVKVVMPPVKKPARRDVADSDGKQRRLRQLVEHNRLI</sequence>
<dbReference type="Proteomes" id="UP000232163">
    <property type="component" value="Unassembled WGS sequence"/>
</dbReference>
<dbReference type="EMBL" id="MZMT01000053">
    <property type="protein sequence ID" value="PIO42130.1"/>
    <property type="molecule type" value="Genomic_DNA"/>
</dbReference>
<dbReference type="AlphaFoldDB" id="A0A2N9VRL2"/>
<organism evidence="2 3">
    <name type="scientific">Phyllobacterium zundukense</name>
    <dbReference type="NCBI Taxonomy" id="1867719"/>
    <lineage>
        <taxon>Bacteria</taxon>
        <taxon>Pseudomonadati</taxon>
        <taxon>Pseudomonadota</taxon>
        <taxon>Alphaproteobacteria</taxon>
        <taxon>Hyphomicrobiales</taxon>
        <taxon>Phyllobacteriaceae</taxon>
        <taxon>Phyllobacterium</taxon>
    </lineage>
</organism>
<gene>
    <name evidence="2" type="ORF">B5P45_24135</name>
</gene>
<evidence type="ECO:0000256" key="1">
    <source>
        <dbReference type="SAM" id="MobiDB-lite"/>
    </source>
</evidence>
<proteinExistence type="predicted"/>
<protein>
    <submittedName>
        <fullName evidence="2">Uncharacterized protein</fullName>
    </submittedName>
</protein>
<evidence type="ECO:0000313" key="2">
    <source>
        <dbReference type="EMBL" id="PIO42130.1"/>
    </source>
</evidence>
<comment type="caution">
    <text evidence="2">The sequence shown here is derived from an EMBL/GenBank/DDBJ whole genome shotgun (WGS) entry which is preliminary data.</text>
</comment>
<keyword evidence="3" id="KW-1185">Reference proteome</keyword>
<accession>A0A2N9VRL2</accession>
<feature type="region of interest" description="Disordered" evidence="1">
    <location>
        <begin position="34"/>
        <end position="60"/>
    </location>
</feature>
<reference evidence="2 3" key="1">
    <citation type="journal article" date="2017" name="Int J Environ Stud">
        <title>Does the Miocene-Pliocene relict legume Oxytropis triphylla form nitrogen-fixing nodules with a combination of bacterial strains?</title>
        <authorList>
            <person name="Safronova V."/>
            <person name="Belimov A."/>
            <person name="Sazanova A."/>
            <person name="Kuznetsova I."/>
            <person name="Popova J."/>
            <person name="Andronov E."/>
            <person name="Verkhozina A."/>
            <person name="Tikhonovich I."/>
        </authorList>
    </citation>
    <scope>NUCLEOTIDE SEQUENCE [LARGE SCALE GENOMIC DNA]</scope>
    <source>
        <strain evidence="2 3">Tri-38</strain>
    </source>
</reference>
<feature type="compositionally biased region" description="Basic and acidic residues" evidence="1">
    <location>
        <begin position="37"/>
        <end position="60"/>
    </location>
</feature>